<evidence type="ECO:0000313" key="4">
    <source>
        <dbReference type="EMBL" id="KJE21426.1"/>
    </source>
</evidence>
<reference evidence="5" key="1">
    <citation type="submission" date="2015-02" db="EMBL/GenBank/DDBJ databases">
        <title>Draft Genome of Frankia sp. CpI1-S.</title>
        <authorList>
            <person name="Oshone R.T."/>
            <person name="Ngom M."/>
            <person name="Ghodhbane-Gtari F."/>
            <person name="Gtari M."/>
            <person name="Morris K."/>
            <person name="Thomas K."/>
            <person name="Sen A."/>
            <person name="Tisa L.S."/>
        </authorList>
    </citation>
    <scope>NUCLEOTIDE SEQUENCE [LARGE SCALE GENOMIC DNA]</scope>
    <source>
        <strain evidence="5">CpI1-S</strain>
    </source>
</reference>
<keyword evidence="1" id="KW-0378">Hydrolase</keyword>
<dbReference type="GO" id="GO:0016791">
    <property type="term" value="F:phosphatase activity"/>
    <property type="evidence" value="ECO:0007669"/>
    <property type="project" value="UniProtKB-ARBA"/>
</dbReference>
<dbReference type="EMBL" id="JYFN01000037">
    <property type="protein sequence ID" value="KJE21426.1"/>
    <property type="molecule type" value="Genomic_DNA"/>
</dbReference>
<dbReference type="InterPro" id="IPR057023">
    <property type="entry name" value="PTP-SAK"/>
</dbReference>
<dbReference type="SUPFAM" id="SSF52799">
    <property type="entry name" value="(Phosphotyrosine protein) phosphatases II"/>
    <property type="match status" value="1"/>
</dbReference>
<dbReference type="Proteomes" id="UP000032545">
    <property type="component" value="Unassembled WGS sequence"/>
</dbReference>
<evidence type="ECO:0000313" key="5">
    <source>
        <dbReference type="Proteomes" id="UP000032545"/>
    </source>
</evidence>
<dbReference type="AlphaFoldDB" id="A0A0D8BB67"/>
<feature type="domain" description="Swiss Army Knife protein DSP-PTPase phosphatase" evidence="3">
    <location>
        <begin position="206"/>
        <end position="248"/>
    </location>
</feature>
<dbReference type="Pfam" id="PF22784">
    <property type="entry name" value="PTP-SAK"/>
    <property type="match status" value="1"/>
</dbReference>
<evidence type="ECO:0000256" key="2">
    <source>
        <dbReference type="SAM" id="MobiDB-lite"/>
    </source>
</evidence>
<comment type="caution">
    <text evidence="4">The sequence shown here is derived from an EMBL/GenBank/DDBJ whole genome shotgun (WGS) entry which is preliminary data.</text>
</comment>
<dbReference type="OrthoDB" id="2629679at2"/>
<sequence length="267" mass="27380">MTGIVPGGTPNALGTPSAPDTSGTPGADPIGVDAAPGTVGPATIRRPEPPATTSRGAGAPPGGANVPPAHPTDAGPESSAAASPARASSGPIRSADASARPDEGSAEPPGAIALPGASGSSRASELPGAIRLPDGGWIRPRGLRHPPPPGPLPDRGLYLGGARLRRRHDGQLTWQHEWIDWPDFLLPRHPATAAARIRALHAHTRTSDRTELACGGGVGRTGTALACLAVLAGLSPTDAVAWTRAHHHPRAVETPWQRRWIERFPNL</sequence>
<protein>
    <submittedName>
        <fullName evidence="4">Protein-tyrosine phosphatase</fullName>
    </submittedName>
</protein>
<feature type="compositionally biased region" description="Low complexity" evidence="2">
    <location>
        <begin position="51"/>
        <end position="67"/>
    </location>
</feature>
<dbReference type="PATRIC" id="fig|1502723.3.peg.3956"/>
<dbReference type="RefSeq" id="WP_082122095.1">
    <property type="nucleotide sequence ID" value="NZ_JYFN01000037.1"/>
</dbReference>
<name>A0A0D8BB67_9ACTN</name>
<feature type="region of interest" description="Disordered" evidence="2">
    <location>
        <begin position="1"/>
        <end position="154"/>
    </location>
</feature>
<gene>
    <name evidence="4" type="ORF">FF36_04236</name>
</gene>
<keyword evidence="5" id="KW-1185">Reference proteome</keyword>
<evidence type="ECO:0000259" key="3">
    <source>
        <dbReference type="Pfam" id="PF22784"/>
    </source>
</evidence>
<feature type="compositionally biased region" description="Low complexity" evidence="2">
    <location>
        <begin position="74"/>
        <end position="95"/>
    </location>
</feature>
<reference evidence="4 5" key="2">
    <citation type="journal article" date="2016" name="Genome Announc.">
        <title>Permanent Draft Genome Sequences for Two Variants of Frankia sp. Strain CpI1, the First Frankia Strain Isolated from Root Nodules of Comptonia peregrina.</title>
        <authorList>
            <person name="Oshone R."/>
            <person name="Hurst S.G.IV."/>
            <person name="Abebe-Akele F."/>
            <person name="Simpson S."/>
            <person name="Morris K."/>
            <person name="Thomas W.K."/>
            <person name="Tisa L.S."/>
        </authorList>
    </citation>
    <scope>NUCLEOTIDE SEQUENCE [LARGE SCALE GENOMIC DNA]</scope>
    <source>
        <strain evidence="5">CpI1-S</strain>
    </source>
</reference>
<feature type="compositionally biased region" description="Polar residues" evidence="2">
    <location>
        <begin position="12"/>
        <end position="24"/>
    </location>
</feature>
<dbReference type="InterPro" id="IPR029021">
    <property type="entry name" value="Prot-tyrosine_phosphatase-like"/>
</dbReference>
<organism evidence="4 5">
    <name type="scientific">Frankia torreyi</name>
    <dbReference type="NCBI Taxonomy" id="1856"/>
    <lineage>
        <taxon>Bacteria</taxon>
        <taxon>Bacillati</taxon>
        <taxon>Actinomycetota</taxon>
        <taxon>Actinomycetes</taxon>
        <taxon>Frankiales</taxon>
        <taxon>Frankiaceae</taxon>
        <taxon>Frankia</taxon>
    </lineage>
</organism>
<dbReference type="Gene3D" id="3.90.190.10">
    <property type="entry name" value="Protein tyrosine phosphatase superfamily"/>
    <property type="match status" value="1"/>
</dbReference>
<proteinExistence type="predicted"/>
<evidence type="ECO:0000256" key="1">
    <source>
        <dbReference type="ARBA" id="ARBA00022801"/>
    </source>
</evidence>
<accession>A0A0D8BB67</accession>